<dbReference type="InterPro" id="IPR041413">
    <property type="entry name" value="MLTR_LBD"/>
</dbReference>
<evidence type="ECO:0000259" key="1">
    <source>
        <dbReference type="PROSITE" id="PS50943"/>
    </source>
</evidence>
<evidence type="ECO:0000313" key="2">
    <source>
        <dbReference type="EMBL" id="ACQ80485.1"/>
    </source>
</evidence>
<gene>
    <name evidence="2" type="ordered locus">Bcav_2234</name>
</gene>
<dbReference type="PROSITE" id="PS50943">
    <property type="entry name" value="HTH_CROC1"/>
    <property type="match status" value="1"/>
</dbReference>
<dbReference type="eggNOG" id="COG1396">
    <property type="taxonomic scope" value="Bacteria"/>
</dbReference>
<dbReference type="HOGENOM" id="CLU_083309_0_0_11"/>
<dbReference type="Proteomes" id="UP000007962">
    <property type="component" value="Chromosome"/>
</dbReference>
<protein>
    <submittedName>
        <fullName evidence="2">Transcriptional regulator, XRE family</fullName>
    </submittedName>
</protein>
<dbReference type="SMART" id="SM00530">
    <property type="entry name" value="HTH_XRE"/>
    <property type="match status" value="1"/>
</dbReference>
<dbReference type="STRING" id="471853.Bcav_2234"/>
<dbReference type="EMBL" id="CP001618">
    <property type="protein sequence ID" value="ACQ80485.1"/>
    <property type="molecule type" value="Genomic_DNA"/>
</dbReference>
<dbReference type="CDD" id="cd00093">
    <property type="entry name" value="HTH_XRE"/>
    <property type="match status" value="1"/>
</dbReference>
<evidence type="ECO:0000313" key="3">
    <source>
        <dbReference type="Proteomes" id="UP000007962"/>
    </source>
</evidence>
<sequence>MSAVSTPTPFARELRRWRGMRHVSQLELSLRAGTTQRHVSFIEQGRSRPGRTMVVRLAESLELPLRERNALLLAAGYAPLFTESPLHDESLAPARAALDVILAGHLPYPAAVVGPAGELVASNAALDLLLEDAAPELLVPPVNLLRLAVSPDGLGGRVINLAAWGHHVLDSLRARTARAPDARLDALLVELEQLVPPFVPDPDHVGFAVPMRLRSADGEVRLMTTLTSFATATDVTLAELHLEAFLPADAESAAILRARAASRGHVAGSDGATTWADGAWG</sequence>
<dbReference type="KEGG" id="bcv:Bcav_2234"/>
<reference evidence="2 3" key="1">
    <citation type="journal article" date="2009" name="Stand. Genomic Sci.">
        <title>Complete genome sequence of Beutenbergia cavernae type strain (HKI 0122).</title>
        <authorList>
            <person name="Land M."/>
            <person name="Pukall R."/>
            <person name="Abt B."/>
            <person name="Goker M."/>
            <person name="Rohde M."/>
            <person name="Glavina Del Rio T."/>
            <person name="Tice H."/>
            <person name="Copeland A."/>
            <person name="Cheng J.F."/>
            <person name="Lucas S."/>
            <person name="Chen F."/>
            <person name="Nolan M."/>
            <person name="Bruce D."/>
            <person name="Goodwin L."/>
            <person name="Pitluck S."/>
            <person name="Ivanova N."/>
            <person name="Mavromatis K."/>
            <person name="Ovchinnikova G."/>
            <person name="Pati A."/>
            <person name="Chen A."/>
            <person name="Palaniappan K."/>
            <person name="Hauser L."/>
            <person name="Chang Y.J."/>
            <person name="Jefferies C.C."/>
            <person name="Saunders E."/>
            <person name="Brettin T."/>
            <person name="Detter J.C."/>
            <person name="Han C."/>
            <person name="Chain P."/>
            <person name="Bristow J."/>
            <person name="Eisen J.A."/>
            <person name="Markowitz V."/>
            <person name="Hugenholtz P."/>
            <person name="Kyrpides N.C."/>
            <person name="Klenk H.P."/>
            <person name="Lapidus A."/>
        </authorList>
    </citation>
    <scope>NUCLEOTIDE SEQUENCE [LARGE SCALE GENOMIC DNA]</scope>
    <source>
        <strain evidence="3">ATCC BAA-8 / DSM 12333 / NBRC 16432</strain>
    </source>
</reference>
<feature type="domain" description="HTH cro/C1-type" evidence="1">
    <location>
        <begin position="14"/>
        <end position="68"/>
    </location>
</feature>
<organism evidence="2 3">
    <name type="scientific">Beutenbergia cavernae (strain ATCC BAA-8 / DSM 12333 / CCUG 43141 / JCM 11478 / NBRC 16432 / NCIMB 13614 / HKI 0122)</name>
    <dbReference type="NCBI Taxonomy" id="471853"/>
    <lineage>
        <taxon>Bacteria</taxon>
        <taxon>Bacillati</taxon>
        <taxon>Actinomycetota</taxon>
        <taxon>Actinomycetes</taxon>
        <taxon>Micrococcales</taxon>
        <taxon>Beutenbergiaceae</taxon>
        <taxon>Beutenbergia</taxon>
    </lineage>
</organism>
<dbReference type="OrthoDB" id="2959414at2"/>
<dbReference type="InterPro" id="IPR001387">
    <property type="entry name" value="Cro/C1-type_HTH"/>
</dbReference>
<dbReference type="InterPro" id="IPR010982">
    <property type="entry name" value="Lambda_DNA-bd_dom_sf"/>
</dbReference>
<dbReference type="Pfam" id="PF01381">
    <property type="entry name" value="HTH_3"/>
    <property type="match status" value="1"/>
</dbReference>
<dbReference type="PANTHER" id="PTHR35010">
    <property type="entry name" value="BLL4672 PROTEIN-RELATED"/>
    <property type="match status" value="1"/>
</dbReference>
<dbReference type="PANTHER" id="PTHR35010:SF4">
    <property type="entry name" value="BLL5781 PROTEIN"/>
    <property type="match status" value="1"/>
</dbReference>
<name>C5BV98_BEUC1</name>
<accession>C5BV98</accession>
<keyword evidence="3" id="KW-1185">Reference proteome</keyword>
<dbReference type="Gene3D" id="3.30.450.180">
    <property type="match status" value="1"/>
</dbReference>
<proteinExistence type="predicted"/>
<dbReference type="Gene3D" id="1.10.260.40">
    <property type="entry name" value="lambda repressor-like DNA-binding domains"/>
    <property type="match status" value="1"/>
</dbReference>
<dbReference type="Pfam" id="PF17765">
    <property type="entry name" value="MLTR_LBD"/>
    <property type="match status" value="1"/>
</dbReference>
<dbReference type="RefSeq" id="WP_015882725.1">
    <property type="nucleotide sequence ID" value="NC_012669.1"/>
</dbReference>
<dbReference type="GO" id="GO:0003677">
    <property type="term" value="F:DNA binding"/>
    <property type="evidence" value="ECO:0007669"/>
    <property type="project" value="InterPro"/>
</dbReference>
<dbReference type="AlphaFoldDB" id="C5BV98"/>
<dbReference type="SUPFAM" id="SSF47413">
    <property type="entry name" value="lambda repressor-like DNA-binding domains"/>
    <property type="match status" value="1"/>
</dbReference>